<gene>
    <name evidence="2" type="ORF">ElyMa_003582800</name>
</gene>
<evidence type="ECO:0000256" key="1">
    <source>
        <dbReference type="SAM" id="MobiDB-lite"/>
    </source>
</evidence>
<keyword evidence="3" id="KW-1185">Reference proteome</keyword>
<comment type="caution">
    <text evidence="2">The sequence shown here is derived from an EMBL/GenBank/DDBJ whole genome shotgun (WGS) entry which is preliminary data.</text>
</comment>
<feature type="region of interest" description="Disordered" evidence="1">
    <location>
        <begin position="114"/>
        <end position="138"/>
    </location>
</feature>
<organism evidence="2 3">
    <name type="scientific">Elysia marginata</name>
    <dbReference type="NCBI Taxonomy" id="1093978"/>
    <lineage>
        <taxon>Eukaryota</taxon>
        <taxon>Metazoa</taxon>
        <taxon>Spiralia</taxon>
        <taxon>Lophotrochozoa</taxon>
        <taxon>Mollusca</taxon>
        <taxon>Gastropoda</taxon>
        <taxon>Heterobranchia</taxon>
        <taxon>Euthyneura</taxon>
        <taxon>Panpulmonata</taxon>
        <taxon>Sacoglossa</taxon>
        <taxon>Placobranchoidea</taxon>
        <taxon>Plakobranchidae</taxon>
        <taxon>Elysia</taxon>
    </lineage>
</organism>
<evidence type="ECO:0000313" key="3">
    <source>
        <dbReference type="Proteomes" id="UP000762676"/>
    </source>
</evidence>
<protein>
    <submittedName>
        <fullName evidence="2">Uncharacterized protein</fullName>
    </submittedName>
</protein>
<evidence type="ECO:0000313" key="2">
    <source>
        <dbReference type="EMBL" id="GFR62477.1"/>
    </source>
</evidence>
<dbReference type="AlphaFoldDB" id="A0AAV4ENY6"/>
<accession>A0AAV4ENY6</accession>
<proteinExistence type="predicted"/>
<name>A0AAV4ENY6_9GAST</name>
<sequence>MPLCSSADTALEVVAMVEKLVDSGLPQAVVDSLMKSRVGGAKETLDALVRFQGSPDQLEPILEDIADNYRNFFQGAAGRMDDFLALFMPRRGQQGSGSNPLLSMLSQLPVIGNRGSTNGGFAPPEIAGDSTPPPGSQA</sequence>
<dbReference type="EMBL" id="BMAT01007340">
    <property type="protein sequence ID" value="GFR62477.1"/>
    <property type="molecule type" value="Genomic_DNA"/>
</dbReference>
<reference evidence="2 3" key="1">
    <citation type="journal article" date="2021" name="Elife">
        <title>Chloroplast acquisition without the gene transfer in kleptoplastic sea slugs, Plakobranchus ocellatus.</title>
        <authorList>
            <person name="Maeda T."/>
            <person name="Takahashi S."/>
            <person name="Yoshida T."/>
            <person name="Shimamura S."/>
            <person name="Takaki Y."/>
            <person name="Nagai Y."/>
            <person name="Toyoda A."/>
            <person name="Suzuki Y."/>
            <person name="Arimoto A."/>
            <person name="Ishii H."/>
            <person name="Satoh N."/>
            <person name="Nishiyama T."/>
            <person name="Hasebe M."/>
            <person name="Maruyama T."/>
            <person name="Minagawa J."/>
            <person name="Obokata J."/>
            <person name="Shigenobu S."/>
        </authorList>
    </citation>
    <scope>NUCLEOTIDE SEQUENCE [LARGE SCALE GENOMIC DNA]</scope>
</reference>
<dbReference type="Proteomes" id="UP000762676">
    <property type="component" value="Unassembled WGS sequence"/>
</dbReference>